<dbReference type="InterPro" id="IPR027417">
    <property type="entry name" value="P-loop_NTPase"/>
</dbReference>
<keyword evidence="8 10" id="KW-0067">ATP-binding</keyword>
<evidence type="ECO:0000256" key="6">
    <source>
        <dbReference type="ARBA" id="ARBA00022741"/>
    </source>
</evidence>
<evidence type="ECO:0000256" key="10">
    <source>
        <dbReference type="HAMAP-Rule" id="MF_00165"/>
    </source>
</evidence>
<evidence type="ECO:0000313" key="12">
    <source>
        <dbReference type="EMBL" id="GAA1656922.1"/>
    </source>
</evidence>
<evidence type="ECO:0000259" key="11">
    <source>
        <dbReference type="Pfam" id="PF02223"/>
    </source>
</evidence>
<dbReference type="RefSeq" id="WP_344306399.1">
    <property type="nucleotide sequence ID" value="NZ_BAAANY010000001.1"/>
</dbReference>
<comment type="caution">
    <text evidence="12">The sequence shown here is derived from an EMBL/GenBank/DDBJ whole genome shotgun (WGS) entry which is preliminary data.</text>
</comment>
<dbReference type="Pfam" id="PF02223">
    <property type="entry name" value="Thymidylate_kin"/>
    <property type="match status" value="1"/>
</dbReference>
<organism evidence="12 13">
    <name type="scientific">Fodinicola feengrottensis</name>
    <dbReference type="NCBI Taxonomy" id="435914"/>
    <lineage>
        <taxon>Bacteria</taxon>
        <taxon>Bacillati</taxon>
        <taxon>Actinomycetota</taxon>
        <taxon>Actinomycetes</taxon>
        <taxon>Mycobacteriales</taxon>
        <taxon>Fodinicola</taxon>
    </lineage>
</organism>
<keyword evidence="5 10" id="KW-0545">Nucleotide biosynthesis</keyword>
<dbReference type="EMBL" id="BAAANY010000001">
    <property type="protein sequence ID" value="GAA1656922.1"/>
    <property type="molecule type" value="Genomic_DNA"/>
</dbReference>
<dbReference type="InterPro" id="IPR039430">
    <property type="entry name" value="Thymidylate_kin-like_dom"/>
</dbReference>
<dbReference type="PANTHER" id="PTHR10344">
    <property type="entry name" value="THYMIDYLATE KINASE"/>
    <property type="match status" value="1"/>
</dbReference>
<evidence type="ECO:0000313" key="13">
    <source>
        <dbReference type="Proteomes" id="UP001500618"/>
    </source>
</evidence>
<comment type="function">
    <text evidence="10">Phosphorylation of dTMP to form dTDP in both de novo and salvage pathways of dTTP synthesis.</text>
</comment>
<dbReference type="EC" id="2.7.4.9" evidence="2 10"/>
<name>A0ABN2FRM2_9ACTN</name>
<comment type="catalytic activity">
    <reaction evidence="9 10">
        <text>dTMP + ATP = dTDP + ADP</text>
        <dbReference type="Rhea" id="RHEA:13517"/>
        <dbReference type="ChEBI" id="CHEBI:30616"/>
        <dbReference type="ChEBI" id="CHEBI:58369"/>
        <dbReference type="ChEBI" id="CHEBI:63528"/>
        <dbReference type="ChEBI" id="CHEBI:456216"/>
        <dbReference type="EC" id="2.7.4.9"/>
    </reaction>
</comment>
<evidence type="ECO:0000256" key="7">
    <source>
        <dbReference type="ARBA" id="ARBA00022777"/>
    </source>
</evidence>
<keyword evidence="4 10" id="KW-0808">Transferase</keyword>
<evidence type="ECO:0000256" key="3">
    <source>
        <dbReference type="ARBA" id="ARBA00017144"/>
    </source>
</evidence>
<keyword evidence="6 10" id="KW-0547">Nucleotide-binding</keyword>
<dbReference type="SUPFAM" id="SSF52540">
    <property type="entry name" value="P-loop containing nucleoside triphosphate hydrolases"/>
    <property type="match status" value="1"/>
</dbReference>
<evidence type="ECO:0000256" key="2">
    <source>
        <dbReference type="ARBA" id="ARBA00012980"/>
    </source>
</evidence>
<sequence length="213" mass="23712">MKLRPFSERQRGVFVSVDGPSGAGKSTIVRHLAQLLVAAGEDVYITAEPSTGPIGAMCRDLTETITGHALACLYAADRYYHLEVEIRPHAEAGRFVISDRYVPSGLVMQRFDGIDPAFLWQINAEADRPDLAVILEADPDVISERLTERGPHNRFQISPSSSHAEVHFYRQATERLIQAGFDVLRVDCNQRPAEQSAALIRDRLMTFFASSKE</sequence>
<dbReference type="InterPro" id="IPR018094">
    <property type="entry name" value="Thymidylate_kinase"/>
</dbReference>
<accession>A0ABN2FRM2</accession>
<dbReference type="Proteomes" id="UP001500618">
    <property type="component" value="Unassembled WGS sequence"/>
</dbReference>
<dbReference type="Gene3D" id="3.40.50.300">
    <property type="entry name" value="P-loop containing nucleotide triphosphate hydrolases"/>
    <property type="match status" value="1"/>
</dbReference>
<feature type="domain" description="Thymidylate kinase-like" evidence="11">
    <location>
        <begin position="17"/>
        <end position="168"/>
    </location>
</feature>
<dbReference type="HAMAP" id="MF_00165">
    <property type="entry name" value="Thymidylate_kinase"/>
    <property type="match status" value="1"/>
</dbReference>
<evidence type="ECO:0000256" key="9">
    <source>
        <dbReference type="ARBA" id="ARBA00048743"/>
    </source>
</evidence>
<proteinExistence type="inferred from homology"/>
<gene>
    <name evidence="10" type="primary">tmk</name>
    <name evidence="12" type="ORF">GCM10009765_03040</name>
</gene>
<evidence type="ECO:0000256" key="4">
    <source>
        <dbReference type="ARBA" id="ARBA00022679"/>
    </source>
</evidence>
<comment type="similarity">
    <text evidence="1 10">Belongs to the thymidylate kinase family.</text>
</comment>
<evidence type="ECO:0000256" key="8">
    <source>
        <dbReference type="ARBA" id="ARBA00022840"/>
    </source>
</evidence>
<comment type="caution">
    <text evidence="10">Lacks conserved residue(s) required for the propagation of feature annotation.</text>
</comment>
<keyword evidence="13" id="KW-1185">Reference proteome</keyword>
<dbReference type="CDD" id="cd01672">
    <property type="entry name" value="TMPK"/>
    <property type="match status" value="1"/>
</dbReference>
<evidence type="ECO:0000256" key="1">
    <source>
        <dbReference type="ARBA" id="ARBA00009776"/>
    </source>
</evidence>
<dbReference type="PANTHER" id="PTHR10344:SF4">
    <property type="entry name" value="UMP-CMP KINASE 2, MITOCHONDRIAL"/>
    <property type="match status" value="1"/>
</dbReference>
<evidence type="ECO:0000256" key="5">
    <source>
        <dbReference type="ARBA" id="ARBA00022727"/>
    </source>
</evidence>
<keyword evidence="7 10" id="KW-0418">Kinase</keyword>
<protein>
    <recommendedName>
        <fullName evidence="3 10">Thymidylate kinase</fullName>
        <ecNumber evidence="2 10">2.7.4.9</ecNumber>
    </recommendedName>
    <alternativeName>
        <fullName evidence="10">dTMP kinase</fullName>
    </alternativeName>
</protein>
<reference evidence="12 13" key="1">
    <citation type="journal article" date="2019" name="Int. J. Syst. Evol. Microbiol.">
        <title>The Global Catalogue of Microorganisms (GCM) 10K type strain sequencing project: providing services to taxonomists for standard genome sequencing and annotation.</title>
        <authorList>
            <consortium name="The Broad Institute Genomics Platform"/>
            <consortium name="The Broad Institute Genome Sequencing Center for Infectious Disease"/>
            <person name="Wu L."/>
            <person name="Ma J."/>
        </authorList>
    </citation>
    <scope>NUCLEOTIDE SEQUENCE [LARGE SCALE GENOMIC DNA]</scope>
    <source>
        <strain evidence="12 13">JCM 14718</strain>
    </source>
</reference>
<dbReference type="NCBIfam" id="TIGR00041">
    <property type="entry name" value="DTMP_kinase"/>
    <property type="match status" value="1"/>
</dbReference>